<dbReference type="OrthoDB" id="2795673at2759"/>
<evidence type="ECO:0000313" key="2">
    <source>
        <dbReference type="Proteomes" id="UP000053263"/>
    </source>
</evidence>
<accession>A0A0C9SLD4</accession>
<keyword evidence="2" id="KW-1185">Reference proteome</keyword>
<organism evidence="1 2">
    <name type="scientific">Plicaturopsis crispa FD-325 SS-3</name>
    <dbReference type="NCBI Taxonomy" id="944288"/>
    <lineage>
        <taxon>Eukaryota</taxon>
        <taxon>Fungi</taxon>
        <taxon>Dikarya</taxon>
        <taxon>Basidiomycota</taxon>
        <taxon>Agaricomycotina</taxon>
        <taxon>Agaricomycetes</taxon>
        <taxon>Agaricomycetidae</taxon>
        <taxon>Amylocorticiales</taxon>
        <taxon>Amylocorticiaceae</taxon>
        <taxon>Plicatura</taxon>
        <taxon>Plicaturopsis crispa</taxon>
    </lineage>
</organism>
<gene>
    <name evidence="1" type="ORF">PLICRDRAFT_45477</name>
</gene>
<dbReference type="Proteomes" id="UP000053263">
    <property type="component" value="Unassembled WGS sequence"/>
</dbReference>
<proteinExistence type="predicted"/>
<dbReference type="AlphaFoldDB" id="A0A0C9SLD4"/>
<name>A0A0C9SLD4_PLICR</name>
<dbReference type="HOGENOM" id="CLU_051720_1_0_1"/>
<protein>
    <submittedName>
        <fullName evidence="1">Uncharacterized protein</fullName>
    </submittedName>
</protein>
<evidence type="ECO:0000313" key="1">
    <source>
        <dbReference type="EMBL" id="KII85291.1"/>
    </source>
</evidence>
<dbReference type="EMBL" id="KN832568">
    <property type="protein sequence ID" value="KII85291.1"/>
    <property type="molecule type" value="Genomic_DNA"/>
</dbReference>
<reference evidence="1 2" key="1">
    <citation type="submission" date="2014-06" db="EMBL/GenBank/DDBJ databases">
        <title>Evolutionary Origins and Diversification of the Mycorrhizal Mutualists.</title>
        <authorList>
            <consortium name="DOE Joint Genome Institute"/>
            <consortium name="Mycorrhizal Genomics Consortium"/>
            <person name="Kohler A."/>
            <person name="Kuo A."/>
            <person name="Nagy L.G."/>
            <person name="Floudas D."/>
            <person name="Copeland A."/>
            <person name="Barry K.W."/>
            <person name="Cichocki N."/>
            <person name="Veneault-Fourrey C."/>
            <person name="LaButti K."/>
            <person name="Lindquist E.A."/>
            <person name="Lipzen A."/>
            <person name="Lundell T."/>
            <person name="Morin E."/>
            <person name="Murat C."/>
            <person name="Riley R."/>
            <person name="Ohm R."/>
            <person name="Sun H."/>
            <person name="Tunlid A."/>
            <person name="Henrissat B."/>
            <person name="Grigoriev I.V."/>
            <person name="Hibbett D.S."/>
            <person name="Martin F."/>
        </authorList>
    </citation>
    <scope>NUCLEOTIDE SEQUENCE [LARGE SCALE GENOMIC DNA]</scope>
    <source>
        <strain evidence="1 2">FD-325 SS-3</strain>
    </source>
</reference>
<sequence length="344" mass="39851">MESADSARPLRPDTDENCLDISDPSLWSTIPDELVIKIFTSGATSSLEFAHTLCFVSSWTQALAIDHLRTVALSTDDDLQKYNSFAESRRRVYKNSICEPAQKVRQFWTENLWIQHECSTVKVRDPSNILAGVVNLATSFKWLHLLVRSASSRLWHLNNLLLLDSHAFQYPDDVLKDIPLSRLHVVPHQTVRLVSHLNLLCSPPNHDPDHDSKCCMRTHLAIPFSTPLLRQRTLSLHHKLKQLVIVFYHHELAEVRTEEWFTKIRARDGHIYFATAEVENIQKRWEEEIRGGESIWRRAVRETHSWQEDHMGQIRDVWHSFNAPHGYFESAFLEAERAVLASLL</sequence>